<evidence type="ECO:0000256" key="3">
    <source>
        <dbReference type="SAM" id="MobiDB-lite"/>
    </source>
</evidence>
<dbReference type="AlphaFoldDB" id="A0A498SIV9"/>
<accession>A0A498SIV9</accession>
<feature type="region of interest" description="Disordered" evidence="3">
    <location>
        <begin position="21"/>
        <end position="41"/>
    </location>
</feature>
<proteinExistence type="predicted"/>
<keyword evidence="1" id="KW-0547">Nucleotide-binding</keyword>
<dbReference type="Proteomes" id="UP000276991">
    <property type="component" value="Unassembled WGS sequence"/>
</dbReference>
<dbReference type="InterPro" id="IPR027417">
    <property type="entry name" value="P-loop_NTPase"/>
</dbReference>
<dbReference type="OrthoDB" id="1727884at2759"/>
<dbReference type="InterPro" id="IPR000897">
    <property type="entry name" value="SRP54_GTPase_dom"/>
</dbReference>
<dbReference type="EMBL" id="UPTC01001345">
    <property type="protein sequence ID" value="VBB31702.1"/>
    <property type="molecule type" value="Genomic_DNA"/>
</dbReference>
<evidence type="ECO:0000256" key="2">
    <source>
        <dbReference type="ARBA" id="ARBA00023134"/>
    </source>
</evidence>
<evidence type="ECO:0000259" key="4">
    <source>
        <dbReference type="Pfam" id="PF00448"/>
    </source>
</evidence>
<feature type="domain" description="SRP54-type proteins GTP-binding" evidence="4">
    <location>
        <begin position="58"/>
        <end position="119"/>
    </location>
</feature>
<evidence type="ECO:0000256" key="1">
    <source>
        <dbReference type="ARBA" id="ARBA00022741"/>
    </source>
</evidence>
<sequence length="131" mass="14460">MDDFIFPEEIDEENIDAMDLDASESGVTISGGDNRESRPKSGNILSVGCCAQAMNDTLQKYEEVKKRIAEVDQLAMQENNFTILVDGAMTGQNAINIVKSFNETVAVTGTILTCIDDDALRWCCFFYANDD</sequence>
<organism evidence="5 6">
    <name type="scientific">Acanthocheilonema viteae</name>
    <name type="common">Filarial nematode worm</name>
    <name type="synonym">Dipetalonema viteae</name>
    <dbReference type="NCBI Taxonomy" id="6277"/>
    <lineage>
        <taxon>Eukaryota</taxon>
        <taxon>Metazoa</taxon>
        <taxon>Ecdysozoa</taxon>
        <taxon>Nematoda</taxon>
        <taxon>Chromadorea</taxon>
        <taxon>Rhabditida</taxon>
        <taxon>Spirurina</taxon>
        <taxon>Spiruromorpha</taxon>
        <taxon>Filarioidea</taxon>
        <taxon>Onchocercidae</taxon>
        <taxon>Acanthocheilonema</taxon>
    </lineage>
</organism>
<keyword evidence="6" id="KW-1185">Reference proteome</keyword>
<protein>
    <recommendedName>
        <fullName evidence="4">SRP54-type proteins GTP-binding domain-containing protein</fullName>
    </recommendedName>
</protein>
<dbReference type="Pfam" id="PF00448">
    <property type="entry name" value="SRP54"/>
    <property type="match status" value="1"/>
</dbReference>
<dbReference type="GO" id="GO:0005525">
    <property type="term" value="F:GTP binding"/>
    <property type="evidence" value="ECO:0007669"/>
    <property type="project" value="UniProtKB-KW"/>
</dbReference>
<dbReference type="GO" id="GO:0006614">
    <property type="term" value="P:SRP-dependent cotranslational protein targeting to membrane"/>
    <property type="evidence" value="ECO:0007669"/>
    <property type="project" value="InterPro"/>
</dbReference>
<dbReference type="Gene3D" id="3.40.50.300">
    <property type="entry name" value="P-loop containing nucleotide triphosphate hydrolases"/>
    <property type="match status" value="1"/>
</dbReference>
<dbReference type="STRING" id="6277.A0A498SIV9"/>
<evidence type="ECO:0000313" key="6">
    <source>
        <dbReference type="Proteomes" id="UP000276991"/>
    </source>
</evidence>
<reference evidence="5 6" key="1">
    <citation type="submission" date="2018-08" db="EMBL/GenBank/DDBJ databases">
        <authorList>
            <person name="Laetsch R D."/>
            <person name="Stevens L."/>
            <person name="Kumar S."/>
            <person name="Blaxter L. M."/>
        </authorList>
    </citation>
    <scope>NUCLEOTIDE SEQUENCE [LARGE SCALE GENOMIC DNA]</scope>
</reference>
<gene>
    <name evidence="5" type="ORF">NAV_LOCUS6493</name>
</gene>
<keyword evidence="2" id="KW-0342">GTP-binding</keyword>
<evidence type="ECO:0000313" key="5">
    <source>
        <dbReference type="EMBL" id="VBB31702.1"/>
    </source>
</evidence>
<name>A0A498SIV9_ACAVI</name>